<feature type="region of interest" description="Disordered" evidence="5">
    <location>
        <begin position="172"/>
        <end position="228"/>
    </location>
</feature>
<reference evidence="7" key="1">
    <citation type="journal article" date="2016" name="Insect Biochem. Mol. Biol.">
        <title>Multifaceted biological insights from a draft genome sequence of the tobacco hornworm moth, Manduca sexta.</title>
        <authorList>
            <person name="Kanost M.R."/>
            <person name="Arrese E.L."/>
            <person name="Cao X."/>
            <person name="Chen Y.R."/>
            <person name="Chellapilla S."/>
            <person name="Goldsmith M.R."/>
            <person name="Grosse-Wilde E."/>
            <person name="Heckel D.G."/>
            <person name="Herndon N."/>
            <person name="Jiang H."/>
            <person name="Papanicolaou A."/>
            <person name="Qu J."/>
            <person name="Soulages J.L."/>
            <person name="Vogel H."/>
            <person name="Walters J."/>
            <person name="Waterhouse R.M."/>
            <person name="Ahn S.J."/>
            <person name="Almeida F.C."/>
            <person name="An C."/>
            <person name="Aqrawi P."/>
            <person name="Bretschneider A."/>
            <person name="Bryant W.B."/>
            <person name="Bucks S."/>
            <person name="Chao H."/>
            <person name="Chevignon G."/>
            <person name="Christen J.M."/>
            <person name="Clarke D.F."/>
            <person name="Dittmer N.T."/>
            <person name="Ferguson L.C.F."/>
            <person name="Garavelou S."/>
            <person name="Gordon K.H.J."/>
            <person name="Gunaratna R.T."/>
            <person name="Han Y."/>
            <person name="Hauser F."/>
            <person name="He Y."/>
            <person name="Heidel-Fischer H."/>
            <person name="Hirsh A."/>
            <person name="Hu Y."/>
            <person name="Jiang H."/>
            <person name="Kalra D."/>
            <person name="Klinner C."/>
            <person name="Konig C."/>
            <person name="Kovar C."/>
            <person name="Kroll A.R."/>
            <person name="Kuwar S.S."/>
            <person name="Lee S.L."/>
            <person name="Lehman R."/>
            <person name="Li K."/>
            <person name="Li Z."/>
            <person name="Liang H."/>
            <person name="Lovelace S."/>
            <person name="Lu Z."/>
            <person name="Mansfield J.H."/>
            <person name="McCulloch K.J."/>
            <person name="Mathew T."/>
            <person name="Morton B."/>
            <person name="Muzny D.M."/>
            <person name="Neunemann D."/>
            <person name="Ongeri F."/>
            <person name="Pauchet Y."/>
            <person name="Pu L.L."/>
            <person name="Pyrousis I."/>
            <person name="Rao X.J."/>
            <person name="Redding A."/>
            <person name="Roesel C."/>
            <person name="Sanchez-Gracia A."/>
            <person name="Schaack S."/>
            <person name="Shukla A."/>
            <person name="Tetreau G."/>
            <person name="Wang Y."/>
            <person name="Xiong G.H."/>
            <person name="Traut W."/>
            <person name="Walsh T.K."/>
            <person name="Worley K.C."/>
            <person name="Wu D."/>
            <person name="Wu W."/>
            <person name="Wu Y.Q."/>
            <person name="Zhang X."/>
            <person name="Zou Z."/>
            <person name="Zucker H."/>
            <person name="Briscoe A.D."/>
            <person name="Burmester T."/>
            <person name="Clem R.J."/>
            <person name="Feyereisen R."/>
            <person name="Grimmelikhuijzen C.J.P."/>
            <person name="Hamodrakas S.J."/>
            <person name="Hansson B.S."/>
            <person name="Huguet E."/>
            <person name="Jermiin L.S."/>
            <person name="Lan Q."/>
            <person name="Lehman H.K."/>
            <person name="Lorenzen M."/>
            <person name="Merzendorfer H."/>
            <person name="Michalopoulos I."/>
            <person name="Morton D.B."/>
            <person name="Muthukrishnan S."/>
            <person name="Oakeshott J.G."/>
            <person name="Palmer W."/>
            <person name="Park Y."/>
            <person name="Passarelli A.L."/>
            <person name="Rozas J."/>
            <person name="Schwartz L.M."/>
            <person name="Smith W."/>
            <person name="Southgate A."/>
            <person name="Vilcinskas A."/>
            <person name="Vogt R."/>
            <person name="Wang P."/>
            <person name="Werren J."/>
            <person name="Yu X.Q."/>
            <person name="Zhou J.J."/>
            <person name="Brown S.J."/>
            <person name="Scherer S.E."/>
            <person name="Richards S."/>
            <person name="Blissard G.W."/>
        </authorList>
    </citation>
    <scope>NUCLEOTIDE SEQUENCE</scope>
</reference>
<dbReference type="GO" id="GO:0005524">
    <property type="term" value="F:ATP binding"/>
    <property type="evidence" value="ECO:0007669"/>
    <property type="project" value="UniProtKB-KW"/>
</dbReference>
<feature type="domain" description="Protein kinase" evidence="6">
    <location>
        <begin position="249"/>
        <end position="443"/>
    </location>
</feature>
<dbReference type="AlphaFoldDB" id="A0A921Z7Z7"/>
<evidence type="ECO:0000256" key="4">
    <source>
        <dbReference type="ARBA" id="ARBA00022840"/>
    </source>
</evidence>
<sequence length="443" mass="50514">MGVFKWLRRERMTVTTRHSVSPAPATPEEQYANSTAQIGTIRTEEYKRDLAEFQARRSLGNKEKDTPAKKKCGRHSLPVSCTDCSTDHDNTFNYEKKSAVKYKKKQNRARSTTPEKVYEGVPNIQFLFQNQVFMPGNLYPGSSFSEPHKSKRHSRHVCRSPDMEFVVQKHIDFREDEQINPPPDFDKNSSLPYEDGGFRSYDDEVDGPRAAGDAKVSSQSENKDDSCEEKLWEVMSELKHFDQWADEQLQVRSPISKSDDSKSETSAYGLPVASACNLDLNIDRNKPWNNGRWGVVPVQIKKLNNVTPEHVRKKRNTEINILRKCRHPNIILLMGLYPDAQNNIHIICERCVESLFGIIHVQGRILSAQTSVQYALDVANALVFLRMQGYVHTELSSMSVMVTSHDAAKLCDLGPCVRIAKKETSRRFDTYTAEPHYVNIDGE</sequence>
<dbReference type="Pfam" id="PF07714">
    <property type="entry name" value="PK_Tyr_Ser-Thr"/>
    <property type="match status" value="1"/>
</dbReference>
<evidence type="ECO:0000256" key="3">
    <source>
        <dbReference type="ARBA" id="ARBA00022777"/>
    </source>
</evidence>
<accession>A0A921Z7Z7</accession>
<reference evidence="7" key="2">
    <citation type="submission" date="2020-12" db="EMBL/GenBank/DDBJ databases">
        <authorList>
            <person name="Kanost M."/>
        </authorList>
    </citation>
    <scope>NUCLEOTIDE SEQUENCE</scope>
</reference>
<dbReference type="EMBL" id="JH668435">
    <property type="protein sequence ID" value="KAG6453016.1"/>
    <property type="molecule type" value="Genomic_DNA"/>
</dbReference>
<organism evidence="7 8">
    <name type="scientific">Manduca sexta</name>
    <name type="common">Tobacco hawkmoth</name>
    <name type="synonym">Tobacco hornworm</name>
    <dbReference type="NCBI Taxonomy" id="7130"/>
    <lineage>
        <taxon>Eukaryota</taxon>
        <taxon>Metazoa</taxon>
        <taxon>Ecdysozoa</taxon>
        <taxon>Arthropoda</taxon>
        <taxon>Hexapoda</taxon>
        <taxon>Insecta</taxon>
        <taxon>Pterygota</taxon>
        <taxon>Neoptera</taxon>
        <taxon>Endopterygota</taxon>
        <taxon>Lepidoptera</taxon>
        <taxon>Glossata</taxon>
        <taxon>Ditrysia</taxon>
        <taxon>Bombycoidea</taxon>
        <taxon>Sphingidae</taxon>
        <taxon>Sphinginae</taxon>
        <taxon>Sphingini</taxon>
        <taxon>Manduca</taxon>
    </lineage>
</organism>
<protein>
    <recommendedName>
        <fullName evidence="6">Protein kinase domain-containing protein</fullName>
    </recommendedName>
</protein>
<keyword evidence="2" id="KW-0547">Nucleotide-binding</keyword>
<feature type="region of interest" description="Disordered" evidence="5">
    <location>
        <begin position="14"/>
        <end position="35"/>
    </location>
</feature>
<evidence type="ECO:0000313" key="8">
    <source>
        <dbReference type="Proteomes" id="UP000791440"/>
    </source>
</evidence>
<evidence type="ECO:0000256" key="5">
    <source>
        <dbReference type="SAM" id="MobiDB-lite"/>
    </source>
</evidence>
<evidence type="ECO:0000313" key="7">
    <source>
        <dbReference type="EMBL" id="KAG6453016.1"/>
    </source>
</evidence>
<dbReference type="InterPro" id="IPR000719">
    <property type="entry name" value="Prot_kinase_dom"/>
</dbReference>
<evidence type="ECO:0000259" key="6">
    <source>
        <dbReference type="PROSITE" id="PS50011"/>
    </source>
</evidence>
<dbReference type="PROSITE" id="PS50011">
    <property type="entry name" value="PROTEIN_KINASE_DOM"/>
    <property type="match status" value="1"/>
</dbReference>
<keyword evidence="1" id="KW-0808">Transferase</keyword>
<comment type="caution">
    <text evidence="7">The sequence shown here is derived from an EMBL/GenBank/DDBJ whole genome shotgun (WGS) entry which is preliminary data.</text>
</comment>
<gene>
    <name evidence="7" type="ORF">O3G_MSEX007931</name>
</gene>
<dbReference type="InterPro" id="IPR001245">
    <property type="entry name" value="Ser-Thr/Tyr_kinase_cat_dom"/>
</dbReference>
<dbReference type="PANTHER" id="PTHR44329">
    <property type="entry name" value="SERINE/THREONINE-PROTEIN KINASE TNNI3K-RELATED"/>
    <property type="match status" value="1"/>
</dbReference>
<keyword evidence="8" id="KW-1185">Reference proteome</keyword>
<evidence type="ECO:0000256" key="1">
    <source>
        <dbReference type="ARBA" id="ARBA00022679"/>
    </source>
</evidence>
<proteinExistence type="predicted"/>
<evidence type="ECO:0000256" key="2">
    <source>
        <dbReference type="ARBA" id="ARBA00022741"/>
    </source>
</evidence>
<dbReference type="Proteomes" id="UP000791440">
    <property type="component" value="Unassembled WGS sequence"/>
</dbReference>
<dbReference type="GO" id="GO:0004674">
    <property type="term" value="F:protein serine/threonine kinase activity"/>
    <property type="evidence" value="ECO:0007669"/>
    <property type="project" value="TreeGrafter"/>
</dbReference>
<name>A0A921Z7Z7_MANSE</name>
<dbReference type="PANTHER" id="PTHR44329:SF288">
    <property type="entry name" value="MITOGEN-ACTIVATED PROTEIN KINASE KINASE KINASE 20"/>
    <property type="match status" value="1"/>
</dbReference>
<dbReference type="InterPro" id="IPR051681">
    <property type="entry name" value="Ser/Thr_Kinases-Pseudokinases"/>
</dbReference>
<keyword evidence="3" id="KW-0418">Kinase</keyword>
<keyword evidence="4" id="KW-0067">ATP-binding</keyword>